<proteinExistence type="predicted"/>
<dbReference type="NCBIfam" id="TIGR02523">
    <property type="entry name" value="type_IV_pilV"/>
    <property type="match status" value="1"/>
</dbReference>
<protein>
    <submittedName>
        <fullName evidence="2">Type IV pilus assembly protein PilV</fullName>
    </submittedName>
</protein>
<dbReference type="AlphaFoldDB" id="A0A318H0K3"/>
<keyword evidence="1" id="KW-1133">Transmembrane helix</keyword>
<name>A0A318H0K3_9BURK</name>
<evidence type="ECO:0000256" key="1">
    <source>
        <dbReference type="SAM" id="Phobius"/>
    </source>
</evidence>
<dbReference type="EMBL" id="QJJS01000007">
    <property type="protein sequence ID" value="PXW96261.1"/>
    <property type="molecule type" value="Genomic_DNA"/>
</dbReference>
<dbReference type="Proteomes" id="UP000247811">
    <property type="component" value="Unassembled WGS sequence"/>
</dbReference>
<sequence>MTLAPPPSRRPAGARRHQRGVSLIEALIAFLLLSIGVLGMAALHARAIQYAVDGEDRNRAALLASELSSQMWTARTTSLPAATITAWTTRVQTPTASGLPNATATVGTPDANGVVSITITWRPPARPSNEGSFRYITKVAL</sequence>
<dbReference type="InterPro" id="IPR013362">
    <property type="entry name" value="Pilus_4_PilV"/>
</dbReference>
<dbReference type="OrthoDB" id="193195at2"/>
<keyword evidence="3" id="KW-1185">Reference proteome</keyword>
<comment type="caution">
    <text evidence="2">The sequence shown here is derived from an EMBL/GenBank/DDBJ whole genome shotgun (WGS) entry which is preliminary data.</text>
</comment>
<accession>A0A318H0K3</accession>
<feature type="transmembrane region" description="Helical" evidence="1">
    <location>
        <begin position="21"/>
        <end position="43"/>
    </location>
</feature>
<gene>
    <name evidence="2" type="ORF">C7444_107167</name>
</gene>
<dbReference type="InterPro" id="IPR012902">
    <property type="entry name" value="N_methyl_site"/>
</dbReference>
<dbReference type="RefSeq" id="WP_110400675.1">
    <property type="nucleotide sequence ID" value="NZ_QJJS01000007.1"/>
</dbReference>
<keyword evidence="1" id="KW-0472">Membrane</keyword>
<keyword evidence="1" id="KW-0812">Transmembrane</keyword>
<evidence type="ECO:0000313" key="2">
    <source>
        <dbReference type="EMBL" id="PXW96261.1"/>
    </source>
</evidence>
<reference evidence="2 3" key="1">
    <citation type="submission" date="2018-05" db="EMBL/GenBank/DDBJ databases">
        <title>Genomic Encyclopedia of Type Strains, Phase IV (KMG-IV): sequencing the most valuable type-strain genomes for metagenomic binning, comparative biology and taxonomic classification.</title>
        <authorList>
            <person name="Goeker M."/>
        </authorList>
    </citation>
    <scope>NUCLEOTIDE SEQUENCE [LARGE SCALE GENOMIC DNA]</scope>
    <source>
        <strain evidence="2 3">DSM 566</strain>
    </source>
</reference>
<evidence type="ECO:0000313" key="3">
    <source>
        <dbReference type="Proteomes" id="UP000247811"/>
    </source>
</evidence>
<dbReference type="Pfam" id="PF07963">
    <property type="entry name" value="N_methyl"/>
    <property type="match status" value="1"/>
</dbReference>
<organism evidence="2 3">
    <name type="scientific">Sphaerotilus hippei</name>
    <dbReference type="NCBI Taxonomy" id="744406"/>
    <lineage>
        <taxon>Bacteria</taxon>
        <taxon>Pseudomonadati</taxon>
        <taxon>Pseudomonadota</taxon>
        <taxon>Betaproteobacteria</taxon>
        <taxon>Burkholderiales</taxon>
        <taxon>Sphaerotilaceae</taxon>
        <taxon>Sphaerotilus</taxon>
    </lineage>
</organism>